<keyword evidence="2" id="KW-1185">Reference proteome</keyword>
<protein>
    <submittedName>
        <fullName evidence="1">Uncharacterized protein</fullName>
    </submittedName>
</protein>
<evidence type="ECO:0000313" key="1">
    <source>
        <dbReference type="Ensembl" id="ENSJHYP00000007716.1"/>
    </source>
</evidence>
<reference evidence="1" key="1">
    <citation type="submission" date="2025-08" db="UniProtKB">
        <authorList>
            <consortium name="Ensembl"/>
        </authorList>
    </citation>
    <scope>IDENTIFICATION</scope>
</reference>
<accession>A0A8C5ITI4</accession>
<dbReference type="Ensembl" id="ENSJHYT00000009379.1">
    <property type="protein sequence ID" value="ENSJHYP00000007716.1"/>
    <property type="gene ID" value="ENSJHYG00000006139.1"/>
</dbReference>
<proteinExistence type="predicted"/>
<sequence>EKAGCKSISYVISKAILSPSFPLECQMPPLFALSQTCWRQGFEQKMSRRGVRCILGLSPSAGKSKVSPKYIMLLNHHNNAKDLLESSAKK</sequence>
<dbReference type="AlphaFoldDB" id="A0A8C5ITI4"/>
<reference evidence="1" key="2">
    <citation type="submission" date="2025-09" db="UniProtKB">
        <authorList>
            <consortium name="Ensembl"/>
        </authorList>
    </citation>
    <scope>IDENTIFICATION</scope>
</reference>
<evidence type="ECO:0000313" key="2">
    <source>
        <dbReference type="Proteomes" id="UP000694408"/>
    </source>
</evidence>
<name>A0A8C5ITI4_JUNHY</name>
<dbReference type="Proteomes" id="UP000694408">
    <property type="component" value="Unplaced"/>
</dbReference>
<organism evidence="1 2">
    <name type="scientific">Junco hyemalis</name>
    <name type="common">Dark-eyed junco</name>
    <dbReference type="NCBI Taxonomy" id="40217"/>
    <lineage>
        <taxon>Eukaryota</taxon>
        <taxon>Metazoa</taxon>
        <taxon>Chordata</taxon>
        <taxon>Craniata</taxon>
        <taxon>Vertebrata</taxon>
        <taxon>Euteleostomi</taxon>
        <taxon>Archelosauria</taxon>
        <taxon>Archosauria</taxon>
        <taxon>Dinosauria</taxon>
        <taxon>Saurischia</taxon>
        <taxon>Theropoda</taxon>
        <taxon>Coelurosauria</taxon>
        <taxon>Aves</taxon>
        <taxon>Neognathae</taxon>
        <taxon>Neoaves</taxon>
        <taxon>Telluraves</taxon>
        <taxon>Australaves</taxon>
        <taxon>Passeriformes</taxon>
        <taxon>Passerellidae</taxon>
        <taxon>Junco</taxon>
    </lineage>
</organism>